<comment type="similarity">
    <text evidence="1">Belongs to the caleosin family.</text>
</comment>
<gene>
    <name evidence="4" type="ORF">EW146_g7881</name>
</gene>
<evidence type="ECO:0000256" key="2">
    <source>
        <dbReference type="SAM" id="MobiDB-lite"/>
    </source>
</evidence>
<name>A0A4S4LIM2_9AGAM</name>
<evidence type="ECO:0000313" key="5">
    <source>
        <dbReference type="Proteomes" id="UP000310158"/>
    </source>
</evidence>
<evidence type="ECO:0000313" key="4">
    <source>
        <dbReference type="EMBL" id="THH11894.1"/>
    </source>
</evidence>
<dbReference type="EMBL" id="SGPL01000491">
    <property type="protein sequence ID" value="THH11894.1"/>
    <property type="molecule type" value="Genomic_DNA"/>
</dbReference>
<sequence>MYKMLSLRKDPRSDIDPNTTALNAPVTFERPYRQNTHDTIDKPYVARASEAPSFEHPRGSPDYAREHRKYTVLQQHVLFWDRDNDGVIWPSDTFIGFRELGFNVIFSILSTIIINVFLSLPTRLPHSYLPDPFFRVYVSTIHKDKHGSDSGLYDTEGRFVPSRFEDIFAKYASTSSPTQPADTLSLSEVFRMIRGNRVAVDPFGWFAAVFEWGTSWLLLQKDGRVHKEDLRRMLEGSLFYEIRARRKGPKGWDKGWGLGGDGFIRGKKILPFSL</sequence>
<keyword evidence="3" id="KW-0812">Transmembrane</keyword>
<dbReference type="Proteomes" id="UP000310158">
    <property type="component" value="Unassembled WGS sequence"/>
</dbReference>
<feature type="region of interest" description="Disordered" evidence="2">
    <location>
        <begin position="1"/>
        <end position="20"/>
    </location>
</feature>
<proteinExistence type="inferred from homology"/>
<keyword evidence="3" id="KW-1133">Transmembrane helix</keyword>
<reference evidence="4 5" key="1">
    <citation type="submission" date="2019-02" db="EMBL/GenBank/DDBJ databases">
        <title>Genome sequencing of the rare red list fungi Bondarzewia mesenterica.</title>
        <authorList>
            <person name="Buettner E."/>
            <person name="Kellner H."/>
        </authorList>
    </citation>
    <scope>NUCLEOTIDE SEQUENCE [LARGE SCALE GENOMIC DNA]</scope>
    <source>
        <strain evidence="4 5">DSM 108281</strain>
    </source>
</reference>
<keyword evidence="3" id="KW-0472">Membrane</keyword>
<evidence type="ECO:0000256" key="3">
    <source>
        <dbReference type="SAM" id="Phobius"/>
    </source>
</evidence>
<dbReference type="InterPro" id="IPR007736">
    <property type="entry name" value="Caleosin-related"/>
</dbReference>
<dbReference type="Pfam" id="PF05042">
    <property type="entry name" value="Caleosin"/>
    <property type="match status" value="1"/>
</dbReference>
<dbReference type="OrthoDB" id="640742at2759"/>
<evidence type="ECO:0000256" key="1">
    <source>
        <dbReference type="ARBA" id="ARBA00006765"/>
    </source>
</evidence>
<keyword evidence="5" id="KW-1185">Reference proteome</keyword>
<dbReference type="AlphaFoldDB" id="A0A4S4LIM2"/>
<comment type="caution">
    <text evidence="4">The sequence shown here is derived from an EMBL/GenBank/DDBJ whole genome shotgun (WGS) entry which is preliminary data.</text>
</comment>
<dbReference type="GO" id="GO:0004497">
    <property type="term" value="F:monooxygenase activity"/>
    <property type="evidence" value="ECO:0007669"/>
    <property type="project" value="TreeGrafter"/>
</dbReference>
<feature type="transmembrane region" description="Helical" evidence="3">
    <location>
        <begin position="100"/>
        <end position="120"/>
    </location>
</feature>
<dbReference type="PANTHER" id="PTHR31495">
    <property type="entry name" value="PEROXYGENASE 3-RELATED"/>
    <property type="match status" value="1"/>
</dbReference>
<accession>A0A4S4LIM2</accession>
<organism evidence="4 5">
    <name type="scientific">Bondarzewia mesenterica</name>
    <dbReference type="NCBI Taxonomy" id="1095465"/>
    <lineage>
        <taxon>Eukaryota</taxon>
        <taxon>Fungi</taxon>
        <taxon>Dikarya</taxon>
        <taxon>Basidiomycota</taxon>
        <taxon>Agaricomycotina</taxon>
        <taxon>Agaricomycetes</taxon>
        <taxon>Russulales</taxon>
        <taxon>Bondarzewiaceae</taxon>
        <taxon>Bondarzewia</taxon>
    </lineage>
</organism>
<dbReference type="PANTHER" id="PTHR31495:SF0">
    <property type="entry name" value="BINDING PROTEIN CALEOSIN, PUTATIVE (AFU_ORTHOLOGUE AFUA_5G13750)-RELATED"/>
    <property type="match status" value="1"/>
</dbReference>
<dbReference type="GO" id="GO:0005509">
    <property type="term" value="F:calcium ion binding"/>
    <property type="evidence" value="ECO:0007669"/>
    <property type="project" value="TreeGrafter"/>
</dbReference>
<evidence type="ECO:0008006" key="6">
    <source>
        <dbReference type="Google" id="ProtNLM"/>
    </source>
</evidence>
<protein>
    <recommendedName>
        <fullName evidence="6">EF-hand domain-containing protein</fullName>
    </recommendedName>
</protein>